<keyword evidence="2" id="KW-0342">GTP-binding</keyword>
<dbReference type="InterPro" id="IPR000375">
    <property type="entry name" value="Dynamin_stalk"/>
</dbReference>
<accession>A0A2S6C8Y9</accession>
<evidence type="ECO:0000256" key="2">
    <source>
        <dbReference type="ARBA" id="ARBA00023134"/>
    </source>
</evidence>
<feature type="compositionally biased region" description="Basic and acidic residues" evidence="4">
    <location>
        <begin position="1"/>
        <end position="13"/>
    </location>
</feature>
<feature type="domain" description="GED" evidence="5">
    <location>
        <begin position="749"/>
        <end position="841"/>
    </location>
</feature>
<evidence type="ECO:0000313" key="6">
    <source>
        <dbReference type="EMBL" id="PPJ56133.1"/>
    </source>
</evidence>
<reference evidence="7" key="1">
    <citation type="journal article" date="2017" name="bioRxiv">
        <title>Conservation of a gene cluster reveals novel cercosporin biosynthetic mechanisms and extends production to the genus Colletotrichum.</title>
        <authorList>
            <person name="de Jonge R."/>
            <person name="Ebert M.K."/>
            <person name="Huitt-Roehl C.R."/>
            <person name="Pal P."/>
            <person name="Suttle J.C."/>
            <person name="Spanner R.E."/>
            <person name="Neubauer J.D."/>
            <person name="Jurick W.M.II."/>
            <person name="Stott K.A."/>
            <person name="Secor G.A."/>
            <person name="Thomma B.P.H.J."/>
            <person name="Van de Peer Y."/>
            <person name="Townsend C.A."/>
            <person name="Bolton M.D."/>
        </authorList>
    </citation>
    <scope>NUCLEOTIDE SEQUENCE [LARGE SCALE GENOMIC DNA]</scope>
    <source>
        <strain evidence="7">CBS538.71</strain>
    </source>
</reference>
<dbReference type="InterPro" id="IPR020850">
    <property type="entry name" value="GED_dom"/>
</dbReference>
<comment type="caution">
    <text evidence="6">The sequence shown here is derived from an EMBL/GenBank/DDBJ whole genome shotgun (WGS) entry which is preliminary data.</text>
</comment>
<feature type="coiled-coil region" evidence="3">
    <location>
        <begin position="812"/>
        <end position="839"/>
    </location>
</feature>
<dbReference type="GO" id="GO:0031623">
    <property type="term" value="P:receptor internalization"/>
    <property type="evidence" value="ECO:0007669"/>
    <property type="project" value="TreeGrafter"/>
</dbReference>
<evidence type="ECO:0000256" key="4">
    <source>
        <dbReference type="SAM" id="MobiDB-lite"/>
    </source>
</evidence>
<dbReference type="InterPro" id="IPR022812">
    <property type="entry name" value="Dynamin"/>
</dbReference>
<proteinExistence type="predicted"/>
<dbReference type="GO" id="GO:0005886">
    <property type="term" value="C:plasma membrane"/>
    <property type="evidence" value="ECO:0007669"/>
    <property type="project" value="TreeGrafter"/>
</dbReference>
<dbReference type="GO" id="GO:0005874">
    <property type="term" value="C:microtubule"/>
    <property type="evidence" value="ECO:0007669"/>
    <property type="project" value="TreeGrafter"/>
</dbReference>
<dbReference type="AlphaFoldDB" id="A0A2S6C8Y9"/>
<dbReference type="GO" id="GO:0005737">
    <property type="term" value="C:cytoplasm"/>
    <property type="evidence" value="ECO:0007669"/>
    <property type="project" value="TreeGrafter"/>
</dbReference>
<organism evidence="6 7">
    <name type="scientific">Cercospora berteroae</name>
    <dbReference type="NCBI Taxonomy" id="357750"/>
    <lineage>
        <taxon>Eukaryota</taxon>
        <taxon>Fungi</taxon>
        <taxon>Dikarya</taxon>
        <taxon>Ascomycota</taxon>
        <taxon>Pezizomycotina</taxon>
        <taxon>Dothideomycetes</taxon>
        <taxon>Dothideomycetidae</taxon>
        <taxon>Mycosphaerellales</taxon>
        <taxon>Mycosphaerellaceae</taxon>
        <taxon>Cercospora</taxon>
    </lineage>
</organism>
<dbReference type="InterPro" id="IPR045063">
    <property type="entry name" value="Dynamin_N"/>
</dbReference>
<dbReference type="GO" id="GO:0003924">
    <property type="term" value="F:GTPase activity"/>
    <property type="evidence" value="ECO:0007669"/>
    <property type="project" value="InterPro"/>
</dbReference>
<dbReference type="Proteomes" id="UP000237631">
    <property type="component" value="Unassembled WGS sequence"/>
</dbReference>
<feature type="region of interest" description="Disordered" evidence="4">
    <location>
        <begin position="497"/>
        <end position="564"/>
    </location>
</feature>
<evidence type="ECO:0000256" key="1">
    <source>
        <dbReference type="ARBA" id="ARBA00022741"/>
    </source>
</evidence>
<gene>
    <name evidence="6" type="ORF">CBER1_02089</name>
</gene>
<name>A0A2S6C8Y9_9PEZI</name>
<dbReference type="PROSITE" id="PS51388">
    <property type="entry name" value="GED"/>
    <property type="match status" value="1"/>
</dbReference>
<dbReference type="EMBL" id="PNEN01000526">
    <property type="protein sequence ID" value="PPJ56133.1"/>
    <property type="molecule type" value="Genomic_DNA"/>
</dbReference>
<dbReference type="InterPro" id="IPR001401">
    <property type="entry name" value="Dynamin_GTPase"/>
</dbReference>
<feature type="region of interest" description="Disordered" evidence="4">
    <location>
        <begin position="1"/>
        <end position="63"/>
    </location>
</feature>
<dbReference type="Pfam" id="PF00350">
    <property type="entry name" value="Dynamin_N"/>
    <property type="match status" value="1"/>
</dbReference>
<dbReference type="STRING" id="357750.A0A2S6C8Y9"/>
<feature type="compositionally biased region" description="Polar residues" evidence="4">
    <location>
        <begin position="35"/>
        <end position="53"/>
    </location>
</feature>
<dbReference type="InterPro" id="IPR027417">
    <property type="entry name" value="P-loop_NTPase"/>
</dbReference>
<dbReference type="Pfam" id="PF01031">
    <property type="entry name" value="Dynamin_M"/>
    <property type="match status" value="1"/>
</dbReference>
<keyword evidence="1" id="KW-0547">Nucleotide-binding</keyword>
<dbReference type="SMART" id="SM00053">
    <property type="entry name" value="DYNc"/>
    <property type="match status" value="1"/>
</dbReference>
<dbReference type="OrthoDB" id="5061070at2759"/>
<evidence type="ECO:0000259" key="5">
    <source>
        <dbReference type="PROSITE" id="PS51388"/>
    </source>
</evidence>
<dbReference type="PANTHER" id="PTHR11566">
    <property type="entry name" value="DYNAMIN"/>
    <property type="match status" value="1"/>
</dbReference>
<protein>
    <recommendedName>
        <fullName evidence="5">GED domain-containing protein</fullName>
    </recommendedName>
</protein>
<dbReference type="Gene3D" id="3.40.50.300">
    <property type="entry name" value="P-loop containing nucleotide triphosphate hydrolases"/>
    <property type="match status" value="1"/>
</dbReference>
<keyword evidence="3" id="KW-0175">Coiled coil</keyword>
<sequence>MRRGVKEETERFRQNSIPLRQMSPVSVMETEDIGASSTQPNSSRSTMTDTTLNGDVPMMDTTATPTDDPLYLFGRKGRELIQAVQKLQCLGIDTTLPSLPKVVVIGDQSAGKSSIIEAISDITLPRSEGTCTRCPFQITTHASQEGNLGWSCAISLQYAYNYLPGASNSEFDGWAKYGQIDIVQFAQITNKADLELNLRRAQTAILNPSKNWRHYSDLSAHEMGKAKYQVDFSPNVICLEITAPNLLELSFYDLPGAINVMHDEAQDYLSDFVETLLKLYLNDDQALVVIACPANQDVETGTAMKYLRKCKAADRAIGVLTKPDLVDITPTRLASFHRMFSGSGFRLAGGWFMTRQLSQRQLDQAQRPTYEEARAQEAEFFSQDPWATQLAAFRDQFGVANFQQAVSQKHVQRILESLPDIEQRIQQRLNDVQNELQRYPEKATQPGLEIMSDIREVVIAIETKCSADAKSSPFRGNQKRNINNLVSQLRAAAPKVDFTTPGYEKPVHSISDSEEMDETPSKRSRLNDGRASSITPIRATPNARGGIGRTPAPPSVRRKPLQPLPQNPGYGVVFRLDEVKKRFDRGTSASMPDIVDPRITHDLAKESMACFSELTQQALNKFEALATKMLSDCLSEKIAHRQGTMLYDEMSTILRGMFLKLFEKEVDCVHHIICCLIHRPATKGDSWTENKAAQHAKLVQLRDDERVEEHFETLGARGMKIPAVEERKKKAADSSWLKANIHSPQYARELKELAMPLTFYDLASGQLVDTVTRNIEFLIYQIEDRARSELEKGLMPTDPERAAMLLAEDPQREAKRSDLEAEKKRLEEAINELKVLSTTDA</sequence>
<dbReference type="PRINTS" id="PR00195">
    <property type="entry name" value="DYNAMIN"/>
</dbReference>
<evidence type="ECO:0000256" key="3">
    <source>
        <dbReference type="SAM" id="Coils"/>
    </source>
</evidence>
<dbReference type="SUPFAM" id="SSF52540">
    <property type="entry name" value="P-loop containing nucleoside triphosphate hydrolases"/>
    <property type="match status" value="1"/>
</dbReference>
<keyword evidence="7" id="KW-1185">Reference proteome</keyword>
<feature type="compositionally biased region" description="Basic and acidic residues" evidence="4">
    <location>
        <begin position="519"/>
        <end position="528"/>
    </location>
</feature>
<dbReference type="GO" id="GO:0008017">
    <property type="term" value="F:microtubule binding"/>
    <property type="evidence" value="ECO:0007669"/>
    <property type="project" value="TreeGrafter"/>
</dbReference>
<evidence type="ECO:0000313" key="7">
    <source>
        <dbReference type="Proteomes" id="UP000237631"/>
    </source>
</evidence>
<dbReference type="GO" id="GO:0005525">
    <property type="term" value="F:GTP binding"/>
    <property type="evidence" value="ECO:0007669"/>
    <property type="project" value="InterPro"/>
</dbReference>
<dbReference type="PANTHER" id="PTHR11566:SF131">
    <property type="entry name" value="GTPASE, PUTATIVE (AFU_ORTHOLOGUE AFUA_6G07630)-RELATED"/>
    <property type="match status" value="1"/>
</dbReference>